<name>A0A8S5QH70_9CAUD</name>
<evidence type="ECO:0000259" key="1">
    <source>
        <dbReference type="Pfam" id="PF06605"/>
    </source>
</evidence>
<dbReference type="EMBL" id="BK015651">
    <property type="protein sequence ID" value="DAE18093.1"/>
    <property type="molecule type" value="Genomic_DNA"/>
</dbReference>
<dbReference type="InterPro" id="IPR010572">
    <property type="entry name" value="Tail_dom"/>
</dbReference>
<reference evidence="2" key="1">
    <citation type="journal article" date="2021" name="Proc. Natl. Acad. Sci. U.S.A.">
        <title>A Catalog of Tens of Thousands of Viruses from Human Metagenomes Reveals Hidden Associations with Chronic Diseases.</title>
        <authorList>
            <person name="Tisza M.J."/>
            <person name="Buck C.B."/>
        </authorList>
    </citation>
    <scope>NUCLEOTIDE SEQUENCE</scope>
    <source>
        <strain evidence="2">CtEBu1</strain>
    </source>
</reference>
<proteinExistence type="predicted"/>
<protein>
    <submittedName>
        <fullName evidence="2">Tail protein</fullName>
    </submittedName>
</protein>
<feature type="domain" description="Tail spike" evidence="1">
    <location>
        <begin position="108"/>
        <end position="347"/>
    </location>
</feature>
<dbReference type="Pfam" id="PF06605">
    <property type="entry name" value="Prophage_tail"/>
    <property type="match status" value="1"/>
</dbReference>
<sequence length="765" mass="84593">MYSIYADGVCIYNDVFSLDDMKVVTPKLTLEDSAAGSLEMSLPHTNKAYDTIVRMVTEISVKKHGEEIWSGRVLSESKDFWNNRVLYCEGELAYFNDSVQPPAEYAGKSVREYLEHLISVHNAKVGANRQFALGAVTVVDENFPTYYTNYEKTMELLNALVETYGGHLRVRKVDGVRYLDYLKEYPDTCSQVIQFGSNLIDFTRNWDSTEYATAIVPLGNRLDESPIEALDAYLTVESVNNGSLYVQSDEAVKNYGWIVKTVTWDDVSDPAALLEKAKEYLADLQFDNLELELSALDLHYLDVNTEAVKLLDEIRVISRPHGLDRLFPVTKLEIPLDHPENTQFKMGDSVQVSLTSVSNQTNAAVLEKIENLPKAHSILKEAKENATEIMKMATTGYITITQDEYGSETLYISNVRDYTKADKLWKWNMNGLGYSNDGGKTFGLAITMDGSIVADYVNTGVLNADIIRAGMLKDISGNFSLDMATGTLTMKKGSIDIGNGNFTVDEQGNLYARRGTFSGTLSGAKGTFGGQLVAATGDFKGVVQAEDFLDRNGNSMMNGSKFASDYLDLYGITITNRSTGEITFAVSSTGRITINGQITMGAGSTINWANVGNTNLAYNPAYSMANDAYNLADDAMWEAETAYDRADRAYKLANSIEMPGYIKSTYIDSTTIRSPVIEGGQFYGEEFNIIAGSDFGSFNLYGPFGNSRYHMLAIEYFEGDAPYVNIYSPCGAYIEFGDRMGIIYFRGEVDFSDANVRGLDLGTGE</sequence>
<dbReference type="NCBIfam" id="TIGR01665">
    <property type="entry name" value="put_anti_recept"/>
    <property type="match status" value="1"/>
</dbReference>
<evidence type="ECO:0000313" key="2">
    <source>
        <dbReference type="EMBL" id="DAE18093.1"/>
    </source>
</evidence>
<organism evidence="2">
    <name type="scientific">Siphoviridae sp. ctEBu1</name>
    <dbReference type="NCBI Taxonomy" id="2825393"/>
    <lineage>
        <taxon>Viruses</taxon>
        <taxon>Duplodnaviria</taxon>
        <taxon>Heunggongvirae</taxon>
        <taxon>Uroviricota</taxon>
        <taxon>Caudoviricetes</taxon>
    </lineage>
</organism>
<accession>A0A8S5QH70</accession>
<dbReference type="InterPro" id="IPR007119">
    <property type="entry name" value="Phage_tail_spike_N"/>
</dbReference>